<dbReference type="PANTHER" id="PTHR12992:SF44">
    <property type="entry name" value="NUDIX HYDROLASE DOMAIN-CONTAINING PROTEIN"/>
    <property type="match status" value="1"/>
</dbReference>
<protein>
    <recommendedName>
        <fullName evidence="2">Nudix hydrolase domain-containing protein</fullName>
    </recommendedName>
</protein>
<dbReference type="GO" id="GO:0010945">
    <property type="term" value="F:coenzyme A diphosphatase activity"/>
    <property type="evidence" value="ECO:0007669"/>
    <property type="project" value="InterPro"/>
</dbReference>
<dbReference type="EMBL" id="VCAU01000058">
    <property type="protein sequence ID" value="KAF9887657.1"/>
    <property type="molecule type" value="Genomic_DNA"/>
</dbReference>
<proteinExistence type="predicted"/>
<accession>A0AAD4CL87</accession>
<keyword evidence="1" id="KW-1133">Transmembrane helix</keyword>
<gene>
    <name evidence="3" type="ORF">FE257_009750</name>
</gene>
<dbReference type="Gene3D" id="3.90.79.10">
    <property type="entry name" value="Nucleoside Triphosphate Pyrophosphohydrolase"/>
    <property type="match status" value="1"/>
</dbReference>
<keyword evidence="4" id="KW-1185">Reference proteome</keyword>
<sequence>MTSHPDPIFPTSLHNTLRDLLQHPYPHVPNPPGCRKRASVALVLRIRPTYNSWPEQDSSPSFLLDDSATTEERLEAFFSQSWVDNGDPEVLFIKRASRVGDRWTGHVALPGGKRDPEDADDREAAIRETSEEVGLDLTTDDFLYVGNLPERVVTTSWGSVPYIPPPFQCISYSNLANQPWILSLMVLCPFLFLSTRSDSPTLKLQPTEVASTHWVPLRALLSPSMRTLEYVDMSQRFAKMGGPLIRLALRSMVGSMEFSAIELAPTESLQSNTTPGLISGNNGVPPSLLQRLKGWCFSNQADSADRNRPLLLWGLTLGILADFLDMLPPHNAVQLWKYPTFTSPDLRLIVSLFTYSLRQRNKLQVKSGARVNNTAVDSQTAALPVTESSDIKDDRNDVGIGGLGVGRYYGASDSSPEGTRYAVGIMLRGYYDRLRIAIQIFTIWRMMLGAIGLVYAWRILRQKPGVIELIRRLQFR</sequence>
<dbReference type="InterPro" id="IPR045121">
    <property type="entry name" value="CoAse"/>
</dbReference>
<feature type="transmembrane region" description="Helical" evidence="1">
    <location>
        <begin position="436"/>
        <end position="457"/>
    </location>
</feature>
<evidence type="ECO:0000259" key="2">
    <source>
        <dbReference type="PROSITE" id="PS51462"/>
    </source>
</evidence>
<dbReference type="InterPro" id="IPR000086">
    <property type="entry name" value="NUDIX_hydrolase_dom"/>
</dbReference>
<dbReference type="CDD" id="cd03426">
    <property type="entry name" value="NUDIX_CoAse_Nudt7"/>
    <property type="match status" value="1"/>
</dbReference>
<reference evidence="3" key="2">
    <citation type="submission" date="2020-02" db="EMBL/GenBank/DDBJ databases">
        <authorList>
            <person name="Gilchrist C.L.M."/>
            <person name="Chooi Y.-H."/>
        </authorList>
    </citation>
    <scope>NUCLEOTIDE SEQUENCE</scope>
    <source>
        <strain evidence="3">MST-FP2251</strain>
    </source>
</reference>
<dbReference type="PROSITE" id="PS51462">
    <property type="entry name" value="NUDIX"/>
    <property type="match status" value="1"/>
</dbReference>
<name>A0AAD4CL87_ASPNN</name>
<keyword evidence="1" id="KW-0472">Membrane</keyword>
<evidence type="ECO:0000256" key="1">
    <source>
        <dbReference type="SAM" id="Phobius"/>
    </source>
</evidence>
<organism evidence="3 4">
    <name type="scientific">Aspergillus nanangensis</name>
    <dbReference type="NCBI Taxonomy" id="2582783"/>
    <lineage>
        <taxon>Eukaryota</taxon>
        <taxon>Fungi</taxon>
        <taxon>Dikarya</taxon>
        <taxon>Ascomycota</taxon>
        <taxon>Pezizomycotina</taxon>
        <taxon>Eurotiomycetes</taxon>
        <taxon>Eurotiomycetidae</taxon>
        <taxon>Eurotiales</taxon>
        <taxon>Aspergillaceae</taxon>
        <taxon>Aspergillus</taxon>
        <taxon>Aspergillus subgen. Circumdati</taxon>
    </lineage>
</organism>
<dbReference type="InterPro" id="IPR015797">
    <property type="entry name" value="NUDIX_hydrolase-like_dom_sf"/>
</dbReference>
<dbReference type="Pfam" id="PF00293">
    <property type="entry name" value="NUDIX"/>
    <property type="match status" value="1"/>
</dbReference>
<dbReference type="AlphaFoldDB" id="A0AAD4CL87"/>
<reference evidence="3" key="1">
    <citation type="journal article" date="2019" name="Beilstein J. Org. Chem.">
        <title>Nanangenines: drimane sesquiterpenoids as the dominant metabolite cohort of a novel Australian fungus, Aspergillus nanangensis.</title>
        <authorList>
            <person name="Lacey H.J."/>
            <person name="Gilchrist C.L.M."/>
            <person name="Crombie A."/>
            <person name="Kalaitzis J.A."/>
            <person name="Vuong D."/>
            <person name="Rutledge P.J."/>
            <person name="Turner P."/>
            <person name="Pitt J.I."/>
            <person name="Lacey E."/>
            <person name="Chooi Y.H."/>
            <person name="Piggott A.M."/>
        </authorList>
    </citation>
    <scope>NUCLEOTIDE SEQUENCE</scope>
    <source>
        <strain evidence="3">MST-FP2251</strain>
    </source>
</reference>
<feature type="domain" description="Nudix hydrolase" evidence="2">
    <location>
        <begin position="72"/>
        <end position="239"/>
    </location>
</feature>
<dbReference type="Proteomes" id="UP001194746">
    <property type="component" value="Unassembled WGS sequence"/>
</dbReference>
<comment type="caution">
    <text evidence="3">The sequence shown here is derived from an EMBL/GenBank/DDBJ whole genome shotgun (WGS) entry which is preliminary data.</text>
</comment>
<evidence type="ECO:0000313" key="4">
    <source>
        <dbReference type="Proteomes" id="UP001194746"/>
    </source>
</evidence>
<dbReference type="SUPFAM" id="SSF55811">
    <property type="entry name" value="Nudix"/>
    <property type="match status" value="1"/>
</dbReference>
<keyword evidence="1" id="KW-0812">Transmembrane</keyword>
<dbReference type="PANTHER" id="PTHR12992">
    <property type="entry name" value="NUDIX HYDROLASE"/>
    <property type="match status" value="1"/>
</dbReference>
<evidence type="ECO:0000313" key="3">
    <source>
        <dbReference type="EMBL" id="KAF9887657.1"/>
    </source>
</evidence>